<evidence type="ECO:0000256" key="1">
    <source>
        <dbReference type="SAM" id="MobiDB-lite"/>
    </source>
</evidence>
<feature type="compositionally biased region" description="Basic and acidic residues" evidence="1">
    <location>
        <begin position="2511"/>
        <end position="2521"/>
    </location>
</feature>
<feature type="compositionally biased region" description="Basic and acidic residues" evidence="1">
    <location>
        <begin position="3666"/>
        <end position="3678"/>
    </location>
</feature>
<feature type="compositionally biased region" description="Polar residues" evidence="1">
    <location>
        <begin position="2483"/>
        <end position="2510"/>
    </location>
</feature>
<feature type="compositionally biased region" description="Polar residues" evidence="1">
    <location>
        <begin position="607"/>
        <end position="618"/>
    </location>
</feature>
<feature type="compositionally biased region" description="Basic and acidic residues" evidence="1">
    <location>
        <begin position="3390"/>
        <end position="3399"/>
    </location>
</feature>
<feature type="region of interest" description="Disordered" evidence="1">
    <location>
        <begin position="1754"/>
        <end position="2521"/>
    </location>
</feature>
<dbReference type="GO" id="GO:0005829">
    <property type="term" value="C:cytosol"/>
    <property type="evidence" value="ECO:0007669"/>
    <property type="project" value="TreeGrafter"/>
</dbReference>
<feature type="compositionally biased region" description="Basic and acidic residues" evidence="1">
    <location>
        <begin position="1166"/>
        <end position="1178"/>
    </location>
</feature>
<feature type="compositionally biased region" description="Low complexity" evidence="1">
    <location>
        <begin position="2093"/>
        <end position="2105"/>
    </location>
</feature>
<feature type="domain" description="Microtubule-associated protein 1B/S N-terminal" evidence="2">
    <location>
        <begin position="32"/>
        <end position="111"/>
    </location>
</feature>
<feature type="compositionally biased region" description="Basic and acidic residues" evidence="1">
    <location>
        <begin position="1325"/>
        <end position="1340"/>
    </location>
</feature>
<dbReference type="GO" id="GO:0005874">
    <property type="term" value="C:microtubule"/>
    <property type="evidence" value="ECO:0007669"/>
    <property type="project" value="InterPro"/>
</dbReference>
<reference evidence="4" key="1">
    <citation type="journal article" date="2021" name="Mol. Ecol. Resour.">
        <title>Apolygus lucorum genome provides insights into omnivorousness and mesophyll feeding.</title>
        <authorList>
            <person name="Liu Y."/>
            <person name="Liu H."/>
            <person name="Wang H."/>
            <person name="Huang T."/>
            <person name="Liu B."/>
            <person name="Yang B."/>
            <person name="Yin L."/>
            <person name="Li B."/>
            <person name="Zhang Y."/>
            <person name="Zhang S."/>
            <person name="Jiang F."/>
            <person name="Zhang X."/>
            <person name="Ren Y."/>
            <person name="Wang B."/>
            <person name="Wang S."/>
            <person name="Lu Y."/>
            <person name="Wu K."/>
            <person name="Fan W."/>
            <person name="Wang G."/>
        </authorList>
    </citation>
    <scope>NUCLEOTIDE SEQUENCE</scope>
    <source>
        <strain evidence="4">12Hb</strain>
    </source>
</reference>
<feature type="compositionally biased region" description="Basic and acidic residues" evidence="1">
    <location>
        <begin position="1552"/>
        <end position="1580"/>
    </location>
</feature>
<feature type="compositionally biased region" description="Basic and acidic residues" evidence="1">
    <location>
        <begin position="2077"/>
        <end position="2089"/>
    </location>
</feature>
<feature type="compositionally biased region" description="Basic and acidic residues" evidence="1">
    <location>
        <begin position="847"/>
        <end position="874"/>
    </location>
</feature>
<dbReference type="OrthoDB" id="5371837at2759"/>
<dbReference type="GO" id="GO:0045202">
    <property type="term" value="C:synapse"/>
    <property type="evidence" value="ECO:0007669"/>
    <property type="project" value="TreeGrafter"/>
</dbReference>
<feature type="compositionally biased region" description="Low complexity" evidence="1">
    <location>
        <begin position="1857"/>
        <end position="1872"/>
    </location>
</feature>
<dbReference type="GO" id="GO:0000226">
    <property type="term" value="P:microtubule cytoskeleton organization"/>
    <property type="evidence" value="ECO:0007669"/>
    <property type="project" value="InterPro"/>
</dbReference>
<feature type="region of interest" description="Disordered" evidence="1">
    <location>
        <begin position="3563"/>
        <end position="3708"/>
    </location>
</feature>
<dbReference type="GO" id="GO:0007409">
    <property type="term" value="P:axonogenesis"/>
    <property type="evidence" value="ECO:0007669"/>
    <property type="project" value="TreeGrafter"/>
</dbReference>
<feature type="compositionally biased region" description="Basic and acidic residues" evidence="1">
    <location>
        <begin position="2766"/>
        <end position="2782"/>
    </location>
</feature>
<dbReference type="PANTHER" id="PTHR13843:SF12">
    <property type="entry name" value="ATPASE F1_V1_A1 COMPLEX ALPHA_BETA SUBUNIT NUCLEOTIDE-BINDING DOMAIN-CONTAINING PROTEIN"/>
    <property type="match status" value="1"/>
</dbReference>
<feature type="region of interest" description="Disordered" evidence="1">
    <location>
        <begin position="2846"/>
        <end position="2865"/>
    </location>
</feature>
<evidence type="ECO:0000313" key="4">
    <source>
        <dbReference type="EMBL" id="KAF6210568.1"/>
    </source>
</evidence>
<feature type="compositionally biased region" description="Basic and acidic residues" evidence="1">
    <location>
        <begin position="2884"/>
        <end position="2935"/>
    </location>
</feature>
<feature type="compositionally biased region" description="Polar residues" evidence="1">
    <location>
        <begin position="3433"/>
        <end position="3452"/>
    </location>
</feature>
<dbReference type="Proteomes" id="UP000466442">
    <property type="component" value="Linkage Group LG5"/>
</dbReference>
<feature type="region of interest" description="Disordered" evidence="1">
    <location>
        <begin position="2737"/>
        <end position="2837"/>
    </location>
</feature>
<evidence type="ECO:0008006" key="6">
    <source>
        <dbReference type="Google" id="ProtNLM"/>
    </source>
</evidence>
<feature type="compositionally biased region" description="Low complexity" evidence="1">
    <location>
        <begin position="1263"/>
        <end position="1278"/>
    </location>
</feature>
<feature type="region of interest" description="Disordered" evidence="1">
    <location>
        <begin position="3336"/>
        <end position="3475"/>
    </location>
</feature>
<feature type="compositionally biased region" description="Basic and acidic residues" evidence="1">
    <location>
        <begin position="797"/>
        <end position="831"/>
    </location>
</feature>
<feature type="compositionally biased region" description="Basic and acidic residues" evidence="1">
    <location>
        <begin position="2462"/>
        <end position="2476"/>
    </location>
</feature>
<feature type="compositionally biased region" description="Polar residues" evidence="1">
    <location>
        <begin position="3345"/>
        <end position="3359"/>
    </location>
</feature>
<comment type="caution">
    <text evidence="4">The sequence shown here is derived from an EMBL/GenBank/DDBJ whole genome shotgun (WGS) entry which is preliminary data.</text>
</comment>
<feature type="compositionally biased region" description="Basic and acidic residues" evidence="1">
    <location>
        <begin position="2997"/>
        <end position="3012"/>
    </location>
</feature>
<feature type="compositionally biased region" description="Polar residues" evidence="1">
    <location>
        <begin position="1772"/>
        <end position="1782"/>
    </location>
</feature>
<gene>
    <name evidence="4" type="ORF">GE061_013674</name>
</gene>
<keyword evidence="5" id="KW-1185">Reference proteome</keyword>
<feature type="region of interest" description="Disordered" evidence="1">
    <location>
        <begin position="3080"/>
        <end position="3185"/>
    </location>
</feature>
<feature type="compositionally biased region" description="Basic and acidic residues" evidence="1">
    <location>
        <begin position="3904"/>
        <end position="3925"/>
    </location>
</feature>
<feature type="region of interest" description="Disordered" evidence="1">
    <location>
        <begin position="942"/>
        <end position="1742"/>
    </location>
</feature>
<feature type="compositionally biased region" description="Basic and acidic residues" evidence="1">
    <location>
        <begin position="669"/>
        <end position="680"/>
    </location>
</feature>
<dbReference type="GO" id="GO:0008017">
    <property type="term" value="F:microtubule binding"/>
    <property type="evidence" value="ECO:0007669"/>
    <property type="project" value="InterPro"/>
</dbReference>
<feature type="compositionally biased region" description="Basic and acidic residues" evidence="1">
    <location>
        <begin position="1938"/>
        <end position="1964"/>
    </location>
</feature>
<dbReference type="GO" id="GO:0031114">
    <property type="term" value="P:regulation of microtubule depolymerization"/>
    <property type="evidence" value="ECO:0007669"/>
    <property type="project" value="TreeGrafter"/>
</dbReference>
<feature type="compositionally biased region" description="Low complexity" evidence="1">
    <location>
        <begin position="3149"/>
        <end position="3169"/>
    </location>
</feature>
<feature type="compositionally biased region" description="Polar residues" evidence="1">
    <location>
        <begin position="3785"/>
        <end position="3797"/>
    </location>
</feature>
<evidence type="ECO:0000259" key="2">
    <source>
        <dbReference type="Pfam" id="PF23415"/>
    </source>
</evidence>
<feature type="compositionally biased region" description="Basic and acidic residues" evidence="1">
    <location>
        <begin position="1005"/>
        <end position="1018"/>
    </location>
</feature>
<feature type="compositionally biased region" description="Basic and acidic residues" evidence="1">
    <location>
        <begin position="3107"/>
        <end position="3133"/>
    </location>
</feature>
<feature type="region of interest" description="Disordered" evidence="1">
    <location>
        <begin position="669"/>
        <end position="693"/>
    </location>
</feature>
<feature type="compositionally biased region" description="Basic and acidic residues" evidence="1">
    <location>
        <begin position="2618"/>
        <end position="2685"/>
    </location>
</feature>
<feature type="compositionally biased region" description="Polar residues" evidence="1">
    <location>
        <begin position="3649"/>
        <end position="3659"/>
    </location>
</feature>
<feature type="compositionally biased region" description="Basic and acidic residues" evidence="1">
    <location>
        <begin position="1668"/>
        <end position="1698"/>
    </location>
</feature>
<feature type="compositionally biased region" description="Basic and acidic residues" evidence="1">
    <location>
        <begin position="2173"/>
        <end position="2183"/>
    </location>
</feature>
<feature type="compositionally biased region" description="Basic and acidic residues" evidence="1">
    <location>
        <begin position="409"/>
        <end position="420"/>
    </location>
</feature>
<dbReference type="InterPro" id="IPR026074">
    <property type="entry name" value="MAP1"/>
</dbReference>
<feature type="region of interest" description="Disordered" evidence="1">
    <location>
        <begin position="406"/>
        <end position="652"/>
    </location>
</feature>
<feature type="region of interest" description="Disordered" evidence="1">
    <location>
        <begin position="2870"/>
        <end position="3026"/>
    </location>
</feature>
<feature type="compositionally biased region" description="Polar residues" evidence="1">
    <location>
        <begin position="549"/>
        <end position="564"/>
    </location>
</feature>
<feature type="compositionally biased region" description="Basic and acidic residues" evidence="1">
    <location>
        <begin position="1427"/>
        <end position="1454"/>
    </location>
</feature>
<feature type="compositionally biased region" description="Basic and acidic residues" evidence="1">
    <location>
        <begin position="2700"/>
        <end position="2723"/>
    </location>
</feature>
<dbReference type="GO" id="GO:0005875">
    <property type="term" value="C:microtubule associated complex"/>
    <property type="evidence" value="ECO:0007669"/>
    <property type="project" value="TreeGrafter"/>
</dbReference>
<feature type="compositionally biased region" description="Basic and acidic residues" evidence="1">
    <location>
        <begin position="1281"/>
        <end position="1292"/>
    </location>
</feature>
<feature type="compositionally biased region" description="Low complexity" evidence="1">
    <location>
        <begin position="3500"/>
        <end position="3518"/>
    </location>
</feature>
<accession>A0A8S9XQQ1</accession>
<dbReference type="Pfam" id="PF25281">
    <property type="entry name" value="MBL_MAP1B"/>
    <property type="match status" value="1"/>
</dbReference>
<feature type="compositionally biased region" description="Basic and acidic residues" evidence="1">
    <location>
        <begin position="2051"/>
        <end position="2067"/>
    </location>
</feature>
<feature type="compositionally biased region" description="Low complexity" evidence="1">
    <location>
        <begin position="3684"/>
        <end position="3694"/>
    </location>
</feature>
<evidence type="ECO:0000259" key="3">
    <source>
        <dbReference type="Pfam" id="PF25281"/>
    </source>
</evidence>
<dbReference type="InterPro" id="IPR056617">
    <property type="entry name" value="MAP1B/S_N"/>
</dbReference>
<feature type="compositionally biased region" description="Basic and acidic residues" evidence="1">
    <location>
        <begin position="1044"/>
        <end position="1098"/>
    </location>
</feature>
<sequence length="4043" mass="437407">MPKNYPCFSLLSLQLSSRILSVLKDKEDFHFCNDGTYSFADFAEMYQEHEVQRVLRAYENTVSVDVHCLQEGDWNNLKGKDPFSKVSRVRLNPKDCVTSTPAIKGFSDYLSPFVTNGSIDELLESSDVVGNIRFSHPTLYVFPGGQGDAALFGINGFNMLVDGGFARKACFWDFSRHLDRLDAVLMTRLNNGNIQGMTSLLQRKRLDHVYPQIGHFFCNMQERRHPLSPDGDKDRDPLLVSLFDQGQDMLGSLRHLQLKPQPCYRDPVLEPVNLYHKVGHGKLDMYVISPAKDSREVREFMAKWTTQDSKIFCSFTKRGGEFNFPLCNKVSICALLVWQPANPEDNITRLLFPGSTPQHKIFEGLDKLKNLEFMKHAVCSARTLSPSSSSVGLNVRTVSKPKVPASVEKIIENDDKKIEAVKQPSMKPPIGQTEKQPPKSQPPSRPPSKQKPAEKPKEKPKTEVEVKTEKTETAKTEKAKPDKNEKTEAVQKIDKPKEKPKRPITKQPEKKKPIGGEKKDSLKSSPTTPKKTAENKVSEAQPKPEVKSRASSRTKPSPSATPAKSTKEANNRKVVEQKKEATKRMPPPKKEEPKKAERPSAPRKSVPSPSKTDKQQISPVKGARPVTRPKLDAKKTTKAEKDVVTESVASTPSTVDVELAKVKEDLAEKETKGEEIKVAEAVEPPSLSKDEEDEILVIEKIEIDGDGKGKPEESIAVHIRNSREDIIADDEGKEEANVDLPSDEKKEIMKTSDITIPDTDSKQFSEDVQDVTKDAPDTSKSRVEFMTTEEASITKEPATDKLTPREKDGKEKSTDIGDIKQTDESQPDEKFSTTVESGATTAPTLPEDERIPLDEIKEGIEEKYIKEETKEKDVGVTQRPEQPTSLPEVPVIASTPFDQRVQLLKDIVKTPDEVADLPVHEEADGGIFAVDETQLAMRELQRSRDDLLGIPAPKKIPEKKEDAAEEVKLVKDENEKEDATKDLKEDDVVQDEKAVSPTPGASPQKPDDAQTAPEKEDINFIDNEAVQASAIPTSLEDEEILDDDKDRETEKEKLLQKESRDLDKDEDVIDKADKEMINEKQVAKSVVEEENKGKKPVLEDGVPQEEPTEAALDGTKTELLESKDDKQDEDGLHGDGQVILDEVAAGTKSKSPSPAPPASSDIASEPEDKKPEGLKEGDVSTIDTMSKTSKSPSPEPKASEPVEAIAESTKSPSPDLKVEGSTEQEPLVEGSQDAVKTSKSPSPEPKKLDSQESAVKTPKSLSPEPKTVAVEEVVTTAKSPLPEKDDEVKVLEEVVAETSKPTEPADEAAKVHDALAKASKTPSPEPKEKETILVEKDAKPSKSPSPEPSADEPKSKSPVLGTEKEKPVDEIIKASRSPSPKHGDGEAVDTELTTKPSKTPSPQPKTEDAKFIEVDGKTSKSPSPEPLADKLKDSVELAKSPEPKVERAEGDDASIKASKSPSPEPIVAEAKNIDVVSKVKSPEPKGDEAKDVDDQEKSSDLHDKDVKIIGELAKVPEPKADIDGAAKSPESKVEDAKSIDETIKLSKSPTPEPKDAESKPKTPSPEPKDALAKSVDEFTKAPKSPSPEPKADQAKEIEELKKSSEAKDGEAKTIDERTTESKSPSPGPKADIDGLAKSPEPEVEDAKDPESKPIDELNKVSKSPSPEPKADLAKDIDGLAKSPEPKLGDLKGIDETIKASKSPSPEPKDAEAKPIDGLTKSPSPEPKMEIGGISKSPEPKVEDAKNIADIIEVSKSRSPELNEISNKIVDELTQQPKSSTPEPQADHAKDIDGLTTSPEPKDAEAKLTDVLTKPSKSPEPKADTDVDAKSPKSPSPELEADQAKLKDEFTISPEPDTAVAKGAEAATKASKTPSPEPKVTEVGGIDEFAKEVKSPSPEPKVDTIQDINERAESTEPKDAKTTITDGLEIVSKSPSPEPKVDQVKDISKSPEPKVEDTKDIDELTKTSVSPSPEPKVTQADDSDAVAMKSKSPEIDISNQDKDVDALPKSPVPKVEEIKDSLITESKTSSPEPKIEDASIIGDITKSPSPEPKADQLKNIDEPAKSPEPKVVTSKDIGTLEKPHDPKVQDNETIDTLIESSTSSSEVKSGDEKEVNNMSAVVEPTAEEEKTIDAVIKASKSPSPEPKLDEGKPQVEELAETIGKLSSTALSPELKAEIMQDIDPKMTISKSPSPDPKDSQVLVKSDAQIESGETKDLKGQSIEPKSEDPKSGKLSSEISKTSTPEPTLGSGDPESARLSPGISKTPTPEPTAQEIIVEDKVAKSPSPQLESGAKSPSPTPSADVKTLAIDDVVSNSMSPEPSTELSKDIELITKASKSPSPVPEKPEVSEVAVPGSISPDIKSAASPIPEIKQVDEQTKMSKSPSPELLTEMAKSPEASIKAPSPSPEPDLAKPSVTSTPEPFGSEAKSLDTQSKDSKSPEPPSKTPEPSTGTSKSPELSSDAAEHVTKLSESEMKAPVKTPEPSLQQSKTPSPQPTTESPHPSADSLVQEQQKEEILKSDEVLMSQSEIKAQVAAPLSASPLLEPQLNVSKSPSPEPQAVSSKSASPIPLESVDETSGIKTMDIQSDIIEDSLSKKGKTKEQLNQEMMEEKEVDEVSEPEKKDQQNLQTKLDDEKLSKSEVASKVDSFEDSKAESSKLEAEKHDKETNLEQSSDTKHDEGKKEQISTKGIDISPGLSGKEVMDEKETEQSTSKETEEVKMKDEIELETLSVDSKLVCGELSSSTFKSDDRVPSISLREASIEQTSEESKLAEIEKSPSDMEKYVPSASADRKPSSGEVSTKSTDGEEDRKLSGTGSVASEKSGDVSPKDVISSELKDDVVKEAISKIDSSSEEIGDFSSHGLDSAAVDRDILGEIKSSPSTGETKPETIEKDVSLPESIKLEAEKDSVEVRSKDDLKDEALVLDSKDTGSHEDAHQSSVTGSESTRIGSPQEQIKSASQEASVTGKQEEDAKLASLDASQPVQVESKTSPRSSTEGQKLESKDTDHDAERLPSKSPSPPTVLDVSSKKVEELSVKMQSDGQMLSKDSDSVIQTTMSTDFTSPVGLKDGKAAVEKEIEPETVRVDSDTIHGSSSTMKIESTTLGDGKTLMDDAKLSQEEITSKTSQLDEIKEKPVSTVTKEATDLKDISSEPSHSESSTTTVTEQLSTSTVDLKQPPKSLEPLDVDDSKTKVLDKAVTQVEETVTSIVTKSVETSLTSKSLTDESLVVKSTLESLDSDKDSSLITNGKTASDIIYETEVKNIKYIGDDEEHGAKKSDIKVTDILDTAERIVSSLNGKNVKSEEPSDYIPSFSETKSYSMTIEGKRGPSDEITVETKTIEEGDLNVAVSSQKGDDTTTSSKPSDEPAKKAEEKSTDSISTTTSVGGMNGVGKMDKEDELKLETNTATSKMEASPKEIDLGSSTVSKSEILEKTPEQPQLSTSGVGKSEDITSSEMPKDDSIGKPEKTKEPTETVGQTLTKVISETAASIGESVSAIGSLLPSGLVKSSTSSTKGSATASPDLSRKSDDPTSTAQKDGKVIPDSKPDLASKESLIDVTSSFLSMESGISQGSEKSMDVSASSSKSGEKATETTDKKSSLSSTQVEPPTEKDQPLLHSTTAALRTQRDFSRSETPASDILSDRDLEIGHCTPYSDTSSGQVSRAVTHVWETVEGRPESRHYDSDEDIPGSPTSISSHIPSPPQFEYDMTRPQDPMMMSSFYGSLPGDFDEGVKSLSGELAAAYEYGIHDKGDSLKKELGGDKLSASIRSSLTSTPESSPLPERRFESMMATSSKEPSTAPSGVSPPAQPSSVLPSSSSLPPKPDPIGKWDKPLGLPPPHSTDSSTPYLRWNPYKEWGKPLGLPSPAPPPREDTDVEVDTSGSAKTTPKKVSKMNAENNKYSSNAVKEINNKSKRSESPVKKVTGKDSRKSGPTPVYMDLSYVPHHGNSNYATVEFFKRVRARYYVFSGTEPSKEVFNALLEAKQSWEDKDLEVTIIPTYDTDTLGYWIAENEETLSKLKIDLSPSASRCTINLQDHDTSCSAYRLEF</sequence>
<feature type="compositionally biased region" description="Basic and acidic residues" evidence="1">
    <location>
        <begin position="759"/>
        <end position="783"/>
    </location>
</feature>
<feature type="domain" description="Microtubule-associated protein 1A/B/S-like MBL-like" evidence="3">
    <location>
        <begin position="118"/>
        <end position="385"/>
    </location>
</feature>
<feature type="compositionally biased region" description="Polar residues" evidence="1">
    <location>
        <begin position="3374"/>
        <end position="3383"/>
    </location>
</feature>
<feature type="compositionally biased region" description="Basic and acidic residues" evidence="1">
    <location>
        <begin position="1887"/>
        <end position="1920"/>
    </location>
</feature>
<dbReference type="GO" id="GO:0043025">
    <property type="term" value="C:neuronal cell body"/>
    <property type="evidence" value="ECO:0007669"/>
    <property type="project" value="TreeGrafter"/>
</dbReference>
<feature type="compositionally biased region" description="Basic and acidic residues" evidence="1">
    <location>
        <begin position="3533"/>
        <end position="3549"/>
    </location>
</feature>
<feature type="compositionally biased region" description="Polar residues" evidence="1">
    <location>
        <begin position="3088"/>
        <end position="3102"/>
    </location>
</feature>
<feature type="compositionally biased region" description="Basic and acidic residues" evidence="1">
    <location>
        <begin position="955"/>
        <end position="994"/>
    </location>
</feature>
<proteinExistence type="predicted"/>
<feature type="compositionally biased region" description="Acidic residues" evidence="1">
    <location>
        <begin position="2607"/>
        <end position="2617"/>
    </location>
</feature>
<feature type="compositionally biased region" description="Low complexity" evidence="1">
    <location>
        <begin position="1144"/>
        <end position="1163"/>
    </location>
</feature>
<name>A0A8S9XQQ1_APOLU</name>
<dbReference type="GO" id="GO:0003779">
    <property type="term" value="F:actin binding"/>
    <property type="evidence" value="ECO:0007669"/>
    <property type="project" value="TreeGrafter"/>
</dbReference>
<feature type="compositionally biased region" description="Basic and acidic residues" evidence="1">
    <location>
        <begin position="3360"/>
        <end position="3373"/>
    </location>
</feature>
<feature type="compositionally biased region" description="Low complexity" evidence="1">
    <location>
        <begin position="2446"/>
        <end position="2457"/>
    </location>
</feature>
<feature type="compositionally biased region" description="Basic and acidic residues" evidence="1">
    <location>
        <begin position="3582"/>
        <end position="3594"/>
    </location>
</feature>
<feature type="compositionally biased region" description="Polar residues" evidence="1">
    <location>
        <begin position="3890"/>
        <end position="3900"/>
    </location>
</feature>
<feature type="region of interest" description="Disordered" evidence="1">
    <location>
        <begin position="726"/>
        <end position="893"/>
    </location>
</feature>
<feature type="compositionally biased region" description="Basic and acidic residues" evidence="1">
    <location>
        <begin position="507"/>
        <end position="522"/>
    </location>
</feature>
<dbReference type="Pfam" id="PF23415">
    <property type="entry name" value="MAPB1_N"/>
    <property type="match status" value="1"/>
</dbReference>
<dbReference type="PANTHER" id="PTHR13843">
    <property type="entry name" value="MICROTUBULE-ASSOCIATED PROTEIN"/>
    <property type="match status" value="1"/>
</dbReference>
<feature type="compositionally biased region" description="Basic and acidic residues" evidence="1">
    <location>
        <begin position="1990"/>
        <end position="2005"/>
    </location>
</feature>
<protein>
    <recommendedName>
        <fullName evidence="6">Microtubule-associated protein futsch</fullName>
    </recommendedName>
</protein>
<feature type="compositionally biased region" description="Polar residues" evidence="1">
    <location>
        <begin position="2232"/>
        <end position="2244"/>
    </location>
</feature>
<feature type="compositionally biased region" description="Basic and acidic residues" evidence="1">
    <location>
        <begin position="1115"/>
        <end position="1133"/>
    </location>
</feature>
<feature type="compositionally biased region" description="Basic and acidic residues" evidence="1">
    <location>
        <begin position="629"/>
        <end position="644"/>
    </location>
</feature>
<feature type="compositionally biased region" description="Basic and acidic residues" evidence="1">
    <location>
        <begin position="531"/>
        <end position="548"/>
    </location>
</feature>
<feature type="compositionally biased region" description="Basic and acidic residues" evidence="1">
    <location>
        <begin position="1362"/>
        <end position="1373"/>
    </location>
</feature>
<dbReference type="InterPro" id="IPR057480">
    <property type="entry name" value="MAP1A/B/S-like_MBL"/>
</dbReference>
<feature type="compositionally biased region" description="Low complexity" evidence="1">
    <location>
        <begin position="3764"/>
        <end position="3776"/>
    </location>
</feature>
<feature type="compositionally biased region" description="Basic and acidic residues" evidence="1">
    <location>
        <begin position="1480"/>
        <end position="1489"/>
    </location>
</feature>
<feature type="compositionally biased region" description="Basic and acidic residues" evidence="1">
    <location>
        <begin position="1495"/>
        <end position="1544"/>
    </location>
</feature>
<feature type="compositionally biased region" description="Polar residues" evidence="1">
    <location>
        <begin position="2977"/>
        <end position="2996"/>
    </location>
</feature>
<dbReference type="GO" id="GO:0016358">
    <property type="term" value="P:dendrite development"/>
    <property type="evidence" value="ECO:0007669"/>
    <property type="project" value="TreeGrafter"/>
</dbReference>
<feature type="region of interest" description="Disordered" evidence="1">
    <location>
        <begin position="3762"/>
        <end position="3929"/>
    </location>
</feature>
<feature type="compositionally biased region" description="Basic and acidic residues" evidence="1">
    <location>
        <begin position="1644"/>
        <end position="1659"/>
    </location>
</feature>
<feature type="compositionally biased region" description="Basic and acidic residues" evidence="1">
    <location>
        <begin position="1405"/>
        <end position="1418"/>
    </location>
</feature>
<feature type="compositionally biased region" description="Basic and acidic residues" evidence="1">
    <location>
        <begin position="1589"/>
        <end position="1620"/>
    </location>
</feature>
<feature type="region of interest" description="Disordered" evidence="1">
    <location>
        <begin position="2538"/>
        <end position="2724"/>
    </location>
</feature>
<dbReference type="EMBL" id="WIXP02000005">
    <property type="protein sequence ID" value="KAF6210568.1"/>
    <property type="molecule type" value="Genomic_DNA"/>
</dbReference>
<feature type="compositionally biased region" description="Basic and acidic residues" evidence="1">
    <location>
        <begin position="2211"/>
        <end position="2230"/>
    </location>
</feature>
<feature type="compositionally biased region" description="Basic and acidic residues" evidence="1">
    <location>
        <begin position="1816"/>
        <end position="1830"/>
    </location>
</feature>
<feature type="compositionally biased region" description="Polar residues" evidence="1">
    <location>
        <begin position="2936"/>
        <end position="2965"/>
    </location>
</feature>
<feature type="compositionally biased region" description="Basic and acidic residues" evidence="1">
    <location>
        <begin position="3453"/>
        <end position="3469"/>
    </location>
</feature>
<organism evidence="4 5">
    <name type="scientific">Apolygus lucorum</name>
    <name type="common">Small green plant bug</name>
    <name type="synonym">Lygocoris lucorum</name>
    <dbReference type="NCBI Taxonomy" id="248454"/>
    <lineage>
        <taxon>Eukaryota</taxon>
        <taxon>Metazoa</taxon>
        <taxon>Ecdysozoa</taxon>
        <taxon>Arthropoda</taxon>
        <taxon>Hexapoda</taxon>
        <taxon>Insecta</taxon>
        <taxon>Pterygota</taxon>
        <taxon>Neoptera</taxon>
        <taxon>Paraneoptera</taxon>
        <taxon>Hemiptera</taxon>
        <taxon>Heteroptera</taxon>
        <taxon>Panheteroptera</taxon>
        <taxon>Cimicomorpha</taxon>
        <taxon>Miridae</taxon>
        <taxon>Mirini</taxon>
        <taxon>Apolygus</taxon>
    </lineage>
</organism>
<feature type="compositionally biased region" description="Basic and acidic residues" evidence="1">
    <location>
        <begin position="451"/>
        <end position="497"/>
    </location>
</feature>
<feature type="compositionally biased region" description="Low complexity" evidence="1">
    <location>
        <begin position="3805"/>
        <end position="3815"/>
    </location>
</feature>
<feature type="compositionally biased region" description="Polar residues" evidence="1">
    <location>
        <begin position="2312"/>
        <end position="2323"/>
    </location>
</feature>
<feature type="compositionally biased region" description="Basic and acidic residues" evidence="1">
    <location>
        <begin position="565"/>
        <end position="600"/>
    </location>
</feature>
<feature type="compositionally biased region" description="Polar residues" evidence="1">
    <location>
        <begin position="2547"/>
        <end position="2565"/>
    </location>
</feature>
<feature type="compositionally biased region" description="Basic and acidic residues" evidence="1">
    <location>
        <begin position="2145"/>
        <end position="2154"/>
    </location>
</feature>
<feature type="region of interest" description="Disordered" evidence="1">
    <location>
        <begin position="3500"/>
        <end position="3549"/>
    </location>
</feature>
<dbReference type="GO" id="GO:0030425">
    <property type="term" value="C:dendrite"/>
    <property type="evidence" value="ECO:0007669"/>
    <property type="project" value="TreeGrafter"/>
</dbReference>
<evidence type="ECO:0000313" key="5">
    <source>
        <dbReference type="Proteomes" id="UP000466442"/>
    </source>
</evidence>
<feature type="compositionally biased region" description="Polar residues" evidence="1">
    <location>
        <begin position="832"/>
        <end position="843"/>
    </location>
</feature>